<dbReference type="AlphaFoldDB" id="F0YS95"/>
<protein>
    <submittedName>
        <fullName evidence="1">Uncharacterized protein</fullName>
    </submittedName>
</protein>
<organism evidence="2">
    <name type="scientific">Aureococcus anophagefferens</name>
    <name type="common">Harmful bloom alga</name>
    <dbReference type="NCBI Taxonomy" id="44056"/>
    <lineage>
        <taxon>Eukaryota</taxon>
        <taxon>Sar</taxon>
        <taxon>Stramenopiles</taxon>
        <taxon>Ochrophyta</taxon>
        <taxon>Pelagophyceae</taxon>
        <taxon>Pelagomonadales</taxon>
        <taxon>Pelagomonadaceae</taxon>
        <taxon>Aureococcus</taxon>
    </lineage>
</organism>
<name>F0YS95_AURAN</name>
<proteinExistence type="predicted"/>
<feature type="non-terminal residue" evidence="1">
    <location>
        <position position="548"/>
    </location>
</feature>
<dbReference type="KEGG" id="aaf:AURANDRAFT_69278"/>
<dbReference type="GeneID" id="20227377"/>
<reference evidence="1 2" key="1">
    <citation type="journal article" date="2011" name="Proc. Natl. Acad. Sci. U.S.A.">
        <title>Niche of harmful alga Aureococcus anophagefferens revealed through ecogenomics.</title>
        <authorList>
            <person name="Gobler C.J."/>
            <person name="Berry D.L."/>
            <person name="Dyhrman S.T."/>
            <person name="Wilhelm S.W."/>
            <person name="Salamov A."/>
            <person name="Lobanov A.V."/>
            <person name="Zhang Y."/>
            <person name="Collier J.L."/>
            <person name="Wurch L.L."/>
            <person name="Kustka A.B."/>
            <person name="Dill B.D."/>
            <person name="Shah M."/>
            <person name="VerBerkmoes N.C."/>
            <person name="Kuo A."/>
            <person name="Terry A."/>
            <person name="Pangilinan J."/>
            <person name="Lindquist E.A."/>
            <person name="Lucas S."/>
            <person name="Paulsen I.T."/>
            <person name="Hattenrath-Lehmann T.K."/>
            <person name="Talmage S.C."/>
            <person name="Walker E.A."/>
            <person name="Koch F."/>
            <person name="Burson A.M."/>
            <person name="Marcoval M.A."/>
            <person name="Tang Y.Z."/>
            <person name="Lecleir G.R."/>
            <person name="Coyne K.J."/>
            <person name="Berg G.M."/>
            <person name="Bertrand E.M."/>
            <person name="Saito M.A."/>
            <person name="Gladyshev V.N."/>
            <person name="Grigoriev I.V."/>
        </authorList>
    </citation>
    <scope>NUCLEOTIDE SEQUENCE [LARGE SCALE GENOMIC DNA]</scope>
    <source>
        <strain evidence="2">CCMP 1984</strain>
    </source>
</reference>
<feature type="non-terminal residue" evidence="1">
    <location>
        <position position="1"/>
    </location>
</feature>
<keyword evidence="2" id="KW-1185">Reference proteome</keyword>
<dbReference type="InParanoid" id="F0YS95"/>
<dbReference type="RefSeq" id="XP_009043287.1">
    <property type="nucleotide sequence ID" value="XM_009045039.1"/>
</dbReference>
<evidence type="ECO:0000313" key="2">
    <source>
        <dbReference type="Proteomes" id="UP000002729"/>
    </source>
</evidence>
<dbReference type="Proteomes" id="UP000002729">
    <property type="component" value="Unassembled WGS sequence"/>
</dbReference>
<dbReference type="OMA" id="GACDIQD"/>
<gene>
    <name evidence="1" type="ORF">AURANDRAFT_69278</name>
</gene>
<sequence length="548" mass="55634">ETACWSCRAADECDAAGDGCAWVGGDYPFCDTNHACEAATCFACGLDECAGVDGCMLDAPRGGPGAADYFRPSCTAFRECSGDYDCWACAEAECGAADGCEWLGDYCAEACGAGKCHVCGEGECEARSCDLVDASDLFAGADDDFRPKLCVESCSPTNCYFCLEDDCDATDGCMRHEGLCVEARDCSPDHCWACGTGEACAAAGCAVVEDADGADLCVDPRCDDCESCGEGACQRACRASETCELYEGDPALLGASFACARPDACVPYYACANCDEDLCAVGYVPGCKLSADAKRCEADDAALACSNVNCGACGAGAACDALLLCSTTPFGTCAQDLSFLEDGMGPCRAELCELCPVPQLCDAAPGCAFGDACGKDEAYYGCGAQACGPASCALCATASACDAVPGCASQSLPGAGDLCAVDLAAGFLAPACSRDACYACDVAACAATPGCAYDDQTGACGFDCGADGGGVVFESDARRCYALVLRGAWQDRALAVFDGAAALVAAGEKRTSAHVRDDLCLGDGCYRVDVSGGRPGVFAPCFWTLGPA</sequence>
<dbReference type="EMBL" id="GL833896">
    <property type="protein sequence ID" value="EGB02014.1"/>
    <property type="molecule type" value="Genomic_DNA"/>
</dbReference>
<evidence type="ECO:0000313" key="1">
    <source>
        <dbReference type="EMBL" id="EGB02014.1"/>
    </source>
</evidence>
<accession>F0YS95</accession>